<keyword evidence="1" id="KW-0812">Transmembrane</keyword>
<keyword evidence="3" id="KW-1185">Reference proteome</keyword>
<proteinExistence type="predicted"/>
<evidence type="ECO:0000313" key="3">
    <source>
        <dbReference type="Proteomes" id="UP000238362"/>
    </source>
</evidence>
<comment type="caution">
    <text evidence="2">The sequence shown here is derived from an EMBL/GenBank/DDBJ whole genome shotgun (WGS) entry which is preliminary data.</text>
</comment>
<protein>
    <submittedName>
        <fullName evidence="2">Uncharacterized protein</fullName>
    </submittedName>
</protein>
<organism evidence="2 3">
    <name type="scientific">Prauserella shujinwangii</name>
    <dbReference type="NCBI Taxonomy" id="1453103"/>
    <lineage>
        <taxon>Bacteria</taxon>
        <taxon>Bacillati</taxon>
        <taxon>Actinomycetota</taxon>
        <taxon>Actinomycetes</taxon>
        <taxon>Pseudonocardiales</taxon>
        <taxon>Pseudonocardiaceae</taxon>
        <taxon>Prauserella</taxon>
    </lineage>
</organism>
<keyword evidence="1" id="KW-0472">Membrane</keyword>
<feature type="transmembrane region" description="Helical" evidence="1">
    <location>
        <begin position="40"/>
        <end position="61"/>
    </location>
</feature>
<dbReference type="RefSeq" id="WP_106177720.1">
    <property type="nucleotide sequence ID" value="NZ_PVNH01000003.1"/>
</dbReference>
<dbReference type="EMBL" id="PVNH01000003">
    <property type="protein sequence ID" value="PRX48985.1"/>
    <property type="molecule type" value="Genomic_DNA"/>
</dbReference>
<dbReference type="AlphaFoldDB" id="A0A2T0LXY4"/>
<evidence type="ECO:0000313" key="2">
    <source>
        <dbReference type="EMBL" id="PRX48985.1"/>
    </source>
</evidence>
<dbReference type="Proteomes" id="UP000238362">
    <property type="component" value="Unassembled WGS sequence"/>
</dbReference>
<gene>
    <name evidence="2" type="ORF">B0I33_10317</name>
</gene>
<keyword evidence="1" id="KW-1133">Transmembrane helix</keyword>
<dbReference type="OrthoDB" id="5194370at2"/>
<sequence length="65" mass="6732">MEEVGLALAAAAPLVRIDGPQRCLIDTATGAGQAVLAATWALQVLVWALLTLFVAGFTGLVRRSP</sequence>
<name>A0A2T0LXY4_9PSEU</name>
<reference evidence="2 3" key="1">
    <citation type="submission" date="2018-03" db="EMBL/GenBank/DDBJ databases">
        <title>Genomic Encyclopedia of Type Strains, Phase III (KMG-III): the genomes of soil and plant-associated and newly described type strains.</title>
        <authorList>
            <person name="Whitman W."/>
        </authorList>
    </citation>
    <scope>NUCLEOTIDE SEQUENCE [LARGE SCALE GENOMIC DNA]</scope>
    <source>
        <strain evidence="2 3">CGMCC 4.7125</strain>
    </source>
</reference>
<accession>A0A2T0LXY4</accession>
<evidence type="ECO:0000256" key="1">
    <source>
        <dbReference type="SAM" id="Phobius"/>
    </source>
</evidence>